<dbReference type="InterPro" id="IPR029044">
    <property type="entry name" value="Nucleotide-diphossugar_trans"/>
</dbReference>
<dbReference type="PANTHER" id="PTHR43685">
    <property type="entry name" value="GLYCOSYLTRANSFERASE"/>
    <property type="match status" value="1"/>
</dbReference>
<dbReference type="InterPro" id="IPR001173">
    <property type="entry name" value="Glyco_trans_2-like"/>
</dbReference>
<accession>A0A895YCN5</accession>
<name>A0A895YCN5_9ACTN</name>
<dbReference type="PANTHER" id="PTHR43685:SF3">
    <property type="entry name" value="SLR2126 PROTEIN"/>
    <property type="match status" value="1"/>
</dbReference>
<dbReference type="AlphaFoldDB" id="A0A895YCN5"/>
<gene>
    <name evidence="3" type="ORF">JQS43_02535</name>
</gene>
<dbReference type="Pfam" id="PF00535">
    <property type="entry name" value="Glycos_transf_2"/>
    <property type="match status" value="1"/>
</dbReference>
<dbReference type="CDD" id="cd00761">
    <property type="entry name" value="Glyco_tranf_GTA_type"/>
    <property type="match status" value="1"/>
</dbReference>
<feature type="region of interest" description="Disordered" evidence="1">
    <location>
        <begin position="480"/>
        <end position="506"/>
    </location>
</feature>
<keyword evidence="4" id="KW-1185">Reference proteome</keyword>
<dbReference type="Gene3D" id="3.90.550.10">
    <property type="entry name" value="Spore Coat Polysaccharide Biosynthesis Protein SpsA, Chain A"/>
    <property type="match status" value="1"/>
</dbReference>
<organism evidence="3 4">
    <name type="scientific">Natronosporangium hydrolyticum</name>
    <dbReference type="NCBI Taxonomy" id="2811111"/>
    <lineage>
        <taxon>Bacteria</taxon>
        <taxon>Bacillati</taxon>
        <taxon>Actinomycetota</taxon>
        <taxon>Actinomycetes</taxon>
        <taxon>Micromonosporales</taxon>
        <taxon>Micromonosporaceae</taxon>
        <taxon>Natronosporangium</taxon>
    </lineage>
</organism>
<dbReference type="Proteomes" id="UP000662857">
    <property type="component" value="Chromosome"/>
</dbReference>
<feature type="domain" description="Glycosyltransferase 2-like" evidence="2">
    <location>
        <begin position="31"/>
        <end position="136"/>
    </location>
</feature>
<evidence type="ECO:0000313" key="3">
    <source>
        <dbReference type="EMBL" id="QSB15261.1"/>
    </source>
</evidence>
<protein>
    <submittedName>
        <fullName evidence="3">Glycosyltransferase family 2 protein</fullName>
    </submittedName>
</protein>
<sequence length="544" mass="58745">MTSDAPPPVGNDWGGLQPPSVDNWRPTTPVSVIIPARQCPETLPLVLAGLAHQTYPSELLEVVVVDDGSEPKLELPELAPANCRIVRAADHSTGWGRANALHVGVSVSDGEILHWLDADVVPFPDHVAAQARWHHAAPGLVTLGYKRFVSAPLPAVDEVTRRAAAGTLGELFPHSATEPHDYVEELIDGTEQLRAADHLAFRAHVGATAALRRDLYQAAGGLDTSLRLGEDSEFGYRLAQAGAVFVPEPQSRSWHLGPSHAMRVGQRIRRHNRPYLADRMPLPRWLRGPARRVWAVPLVTAVVTVNGAPAEQVQACVDRLLGSDEYDLRVLLVGDWSELSEQRRSVLDDPLLDLRLVAAAYRSEPRVSLVSTAPTVAFPSPYLLRVPVQLGVAPRTVRRLVADADTWRAGVVQLLPGGTGTGPAPAAIELWRTAAVNRARRWLPQLPLPEAVARAWGSRWVGGEAYGVVDLTAAAAVPPGEANAASPAGSAPTPSPEAATPRAATPGPVMVAGLRSWLRATRYVGRLAMRRAYQRMRLLTRRFG</sequence>
<evidence type="ECO:0000256" key="1">
    <source>
        <dbReference type="SAM" id="MobiDB-lite"/>
    </source>
</evidence>
<proteinExistence type="predicted"/>
<dbReference type="InterPro" id="IPR050834">
    <property type="entry name" value="Glycosyltransf_2"/>
</dbReference>
<dbReference type="SUPFAM" id="SSF53448">
    <property type="entry name" value="Nucleotide-diphospho-sugar transferases"/>
    <property type="match status" value="1"/>
</dbReference>
<evidence type="ECO:0000259" key="2">
    <source>
        <dbReference type="Pfam" id="PF00535"/>
    </source>
</evidence>
<feature type="region of interest" description="Disordered" evidence="1">
    <location>
        <begin position="1"/>
        <end position="24"/>
    </location>
</feature>
<evidence type="ECO:0000313" key="4">
    <source>
        <dbReference type="Proteomes" id="UP000662857"/>
    </source>
</evidence>
<dbReference type="KEGG" id="nhy:JQS43_02535"/>
<dbReference type="RefSeq" id="WP_239677443.1">
    <property type="nucleotide sequence ID" value="NZ_CP070499.1"/>
</dbReference>
<dbReference type="EMBL" id="CP070499">
    <property type="protein sequence ID" value="QSB15261.1"/>
    <property type="molecule type" value="Genomic_DNA"/>
</dbReference>
<reference evidence="3" key="1">
    <citation type="submission" date="2021-02" db="EMBL/GenBank/DDBJ databases">
        <title>Natrosporangium hydrolyticum gen. nov., sp. nov, a haloalkaliphilic actinobacterium from a soda solonchak soil.</title>
        <authorList>
            <person name="Sorokin D.Y."/>
            <person name="Khijniak T.V."/>
            <person name="Zakharycheva A.P."/>
            <person name="Boueva O.V."/>
            <person name="Ariskina E.V."/>
            <person name="Hahnke R.L."/>
            <person name="Bunk B."/>
            <person name="Sproer C."/>
            <person name="Schumann P."/>
            <person name="Evtushenko L.I."/>
            <person name="Kublanov I.V."/>
        </authorList>
    </citation>
    <scope>NUCLEOTIDE SEQUENCE</scope>
    <source>
        <strain evidence="3">DSM 106523</strain>
    </source>
</reference>